<feature type="transmembrane region" description="Helical" evidence="5">
    <location>
        <begin position="112"/>
        <end position="130"/>
    </location>
</feature>
<protein>
    <submittedName>
        <fullName evidence="7">O-antigen ligase</fullName>
    </submittedName>
</protein>
<comment type="caution">
    <text evidence="7">The sequence shown here is derived from an EMBL/GenBank/DDBJ whole genome shotgun (WGS) entry which is preliminary data.</text>
</comment>
<feature type="transmembrane region" description="Helical" evidence="5">
    <location>
        <begin position="59"/>
        <end position="77"/>
    </location>
</feature>
<accession>A0ABU5HXZ2</accession>
<feature type="transmembrane region" description="Helical" evidence="5">
    <location>
        <begin position="232"/>
        <end position="248"/>
    </location>
</feature>
<evidence type="ECO:0000259" key="6">
    <source>
        <dbReference type="Pfam" id="PF04932"/>
    </source>
</evidence>
<keyword evidence="2 5" id="KW-0812">Transmembrane</keyword>
<dbReference type="RefSeq" id="WP_322184832.1">
    <property type="nucleotide sequence ID" value="NZ_JAXLPB010000001.1"/>
</dbReference>
<feature type="transmembrane region" description="Helical" evidence="5">
    <location>
        <begin position="210"/>
        <end position="226"/>
    </location>
</feature>
<dbReference type="Pfam" id="PF04932">
    <property type="entry name" value="Wzy_C"/>
    <property type="match status" value="1"/>
</dbReference>
<proteinExistence type="predicted"/>
<dbReference type="EMBL" id="JAXLPB010000001">
    <property type="protein sequence ID" value="MDY8107643.1"/>
    <property type="molecule type" value="Genomic_DNA"/>
</dbReference>
<evidence type="ECO:0000256" key="2">
    <source>
        <dbReference type="ARBA" id="ARBA00022692"/>
    </source>
</evidence>
<feature type="domain" description="O-antigen ligase-related" evidence="6">
    <location>
        <begin position="214"/>
        <end position="360"/>
    </location>
</feature>
<feature type="transmembrane region" description="Helical" evidence="5">
    <location>
        <begin position="89"/>
        <end position="106"/>
    </location>
</feature>
<comment type="subcellular location">
    <subcellularLocation>
        <location evidence="1">Membrane</location>
        <topology evidence="1">Multi-pass membrane protein</topology>
    </subcellularLocation>
</comment>
<feature type="transmembrane region" description="Helical" evidence="5">
    <location>
        <begin position="353"/>
        <end position="374"/>
    </location>
</feature>
<keyword evidence="7" id="KW-0436">Ligase</keyword>
<dbReference type="GO" id="GO:0016874">
    <property type="term" value="F:ligase activity"/>
    <property type="evidence" value="ECO:0007669"/>
    <property type="project" value="UniProtKB-KW"/>
</dbReference>
<feature type="transmembrane region" description="Helical" evidence="5">
    <location>
        <begin position="21"/>
        <end position="39"/>
    </location>
</feature>
<dbReference type="InterPro" id="IPR007016">
    <property type="entry name" value="O-antigen_ligase-rel_domated"/>
</dbReference>
<dbReference type="PANTHER" id="PTHR37422:SF21">
    <property type="entry name" value="EXOQ-LIKE PROTEIN"/>
    <property type="match status" value="1"/>
</dbReference>
<keyword evidence="3 5" id="KW-1133">Transmembrane helix</keyword>
<sequence length="434" mass="47888">MQQSTYPAYELQLPLEQRLLAAGRSLFAIALMTVLVMTLEPFPMSYEAIPTLDGNPVNKYGYSALAALALVGLFMFADKRVALTLLRPAWLVLAAWLLLSSLNSIWPDLAFRSGLFTLAAMIAATGALSLPENARSFRFCLTVMALAVLGFCYYGVLLKPDIAIHQGFEIESQHSGLWRGIYSHKNIAGQVMAALGFVGLYLWRSGNRKAAVLIAALSFFFAYKTGSKTTLVLIPAVMVMVLAGRVFASRSLAALLVFCAVAGLAMMTLGSVMSETLDTLLQWVLPGTTFTGRTDLWRFTLELMETRQWVGFGIESFWPGPIVMTAEPPFELNWDPRGIVNAHNGYLDLAISIGWPGLAMGVIVLLFLPLADYVRCDGARENQRAADLFLMILTFMLLNSFLESFLFSRGNPSWMLMWISVVGLRLTARHRLAP</sequence>
<evidence type="ECO:0000256" key="5">
    <source>
        <dbReference type="SAM" id="Phobius"/>
    </source>
</evidence>
<gene>
    <name evidence="7" type="ORF">U0C82_00580</name>
</gene>
<organism evidence="7 8">
    <name type="scientific">Fulvimarina uroteuthidis</name>
    <dbReference type="NCBI Taxonomy" id="3098149"/>
    <lineage>
        <taxon>Bacteria</taxon>
        <taxon>Pseudomonadati</taxon>
        <taxon>Pseudomonadota</taxon>
        <taxon>Alphaproteobacteria</taxon>
        <taxon>Hyphomicrobiales</taxon>
        <taxon>Aurantimonadaceae</taxon>
        <taxon>Fulvimarina</taxon>
    </lineage>
</organism>
<evidence type="ECO:0000256" key="4">
    <source>
        <dbReference type="ARBA" id="ARBA00023136"/>
    </source>
</evidence>
<name>A0ABU5HXZ2_9HYPH</name>
<keyword evidence="4 5" id="KW-0472">Membrane</keyword>
<evidence type="ECO:0000256" key="3">
    <source>
        <dbReference type="ARBA" id="ARBA00022989"/>
    </source>
</evidence>
<evidence type="ECO:0000313" key="8">
    <source>
        <dbReference type="Proteomes" id="UP001294412"/>
    </source>
</evidence>
<feature type="transmembrane region" description="Helical" evidence="5">
    <location>
        <begin position="187"/>
        <end position="203"/>
    </location>
</feature>
<feature type="transmembrane region" description="Helical" evidence="5">
    <location>
        <begin position="137"/>
        <end position="156"/>
    </location>
</feature>
<dbReference type="InterPro" id="IPR051533">
    <property type="entry name" value="WaaL-like"/>
</dbReference>
<reference evidence="7 8" key="1">
    <citation type="submission" date="2023-12" db="EMBL/GenBank/DDBJ databases">
        <title>Description of Novel Strain Fulvimarina sp. 2208YS6-2-32 isolated from Uroteuthis (Photololigo) edulis.</title>
        <authorList>
            <person name="Park J.-S."/>
        </authorList>
    </citation>
    <scope>NUCLEOTIDE SEQUENCE [LARGE SCALE GENOMIC DNA]</scope>
    <source>
        <strain evidence="7 8">2208YS6-2-32</strain>
    </source>
</reference>
<dbReference type="PANTHER" id="PTHR37422">
    <property type="entry name" value="TEICHURONIC ACID BIOSYNTHESIS PROTEIN TUAE"/>
    <property type="match status" value="1"/>
</dbReference>
<evidence type="ECO:0000256" key="1">
    <source>
        <dbReference type="ARBA" id="ARBA00004141"/>
    </source>
</evidence>
<keyword evidence="8" id="KW-1185">Reference proteome</keyword>
<feature type="transmembrane region" description="Helical" evidence="5">
    <location>
        <begin position="386"/>
        <end position="406"/>
    </location>
</feature>
<dbReference type="Proteomes" id="UP001294412">
    <property type="component" value="Unassembled WGS sequence"/>
</dbReference>
<feature type="transmembrane region" description="Helical" evidence="5">
    <location>
        <begin position="255"/>
        <end position="273"/>
    </location>
</feature>
<evidence type="ECO:0000313" key="7">
    <source>
        <dbReference type="EMBL" id="MDY8107643.1"/>
    </source>
</evidence>